<reference evidence="8" key="2">
    <citation type="submission" date="2025-09" db="UniProtKB">
        <authorList>
            <consortium name="Ensembl"/>
        </authorList>
    </citation>
    <scope>IDENTIFICATION</scope>
</reference>
<dbReference type="InterPro" id="IPR036872">
    <property type="entry name" value="CH_dom_sf"/>
</dbReference>
<dbReference type="Gene3D" id="2.20.70.10">
    <property type="match status" value="1"/>
</dbReference>
<dbReference type="PROSITE" id="PS50018">
    <property type="entry name" value="RAS_GTPASE_ACTIV_2"/>
    <property type="match status" value="1"/>
</dbReference>
<feature type="coiled-coil region" evidence="4">
    <location>
        <begin position="162"/>
        <end position="189"/>
    </location>
</feature>
<evidence type="ECO:0000313" key="9">
    <source>
        <dbReference type="Proteomes" id="UP000694568"/>
    </source>
</evidence>
<dbReference type="InterPro" id="IPR008936">
    <property type="entry name" value="Rho_GTPase_activation_prot"/>
</dbReference>
<dbReference type="InterPro" id="IPR027417">
    <property type="entry name" value="P-loop_NTPase"/>
</dbReference>
<dbReference type="GeneTree" id="ENSGT00950000183076"/>
<feature type="domain" description="Ras-GAP" evidence="5">
    <location>
        <begin position="957"/>
        <end position="1197"/>
    </location>
</feature>
<dbReference type="GO" id="GO:0005096">
    <property type="term" value="F:GTPase activator activity"/>
    <property type="evidence" value="ECO:0007669"/>
    <property type="project" value="TreeGrafter"/>
</dbReference>
<evidence type="ECO:0000259" key="7">
    <source>
        <dbReference type="PROSITE" id="PS50021"/>
    </source>
</evidence>
<dbReference type="PROSITE" id="PS50020">
    <property type="entry name" value="WW_DOMAIN_2"/>
    <property type="match status" value="1"/>
</dbReference>
<name>A0A8C9ZSC6_SANLU</name>
<dbReference type="GO" id="GO:0120025">
    <property type="term" value="C:plasma membrane bounded cell projection"/>
    <property type="evidence" value="ECO:0007669"/>
    <property type="project" value="UniProtKB-ARBA"/>
</dbReference>
<proteinExistence type="predicted"/>
<keyword evidence="4" id="KW-0175">Coiled coil</keyword>
<evidence type="ECO:0000259" key="6">
    <source>
        <dbReference type="PROSITE" id="PS50020"/>
    </source>
</evidence>
<dbReference type="PANTHER" id="PTHR14149">
    <property type="entry name" value="RAS GTPASE-ACTIVATING PROTEIN WITH IQ MOTIF"/>
    <property type="match status" value="1"/>
</dbReference>
<dbReference type="CDD" id="cd00201">
    <property type="entry name" value="WW"/>
    <property type="match status" value="1"/>
</dbReference>
<dbReference type="PROSITE" id="PS00509">
    <property type="entry name" value="RAS_GTPASE_ACTIV_1"/>
    <property type="match status" value="1"/>
</dbReference>
<dbReference type="GO" id="GO:0005516">
    <property type="term" value="F:calmodulin binding"/>
    <property type="evidence" value="ECO:0007669"/>
    <property type="project" value="UniProtKB-KW"/>
</dbReference>
<dbReference type="SUPFAM" id="SSF47576">
    <property type="entry name" value="Calponin-homology domain, CH-domain"/>
    <property type="match status" value="1"/>
</dbReference>
<dbReference type="Pfam" id="PF00307">
    <property type="entry name" value="CH"/>
    <property type="match status" value="1"/>
</dbReference>
<evidence type="ECO:0000256" key="1">
    <source>
        <dbReference type="ARBA" id="ARBA00022553"/>
    </source>
</evidence>
<sequence length="1614" mass="183962">HVCLDEYDGRRISKFDDERLSAEEMDERRRQNIAYEYLCHLEEAKRWMEACLEEDLPPTTELEEGLRNGVYLGKLANFFAPKMVSEKRIYDRDQARFKSKGLHFRHTDNTVQWLRAMESVGLPKIFYPETTDVYDRKNMPKVVYCIHALSLYLYKLGIAPQIQDLLGKVAFTEEEISNMRSELEKYGIQMPAFSKIGGILANELSVDEAALHAAVIAINEAVDRGQTSVTMGALNNPNAMLRNTQEALAQDYQDTLSQAKARKQDQSSGRVRSLTNTSVTTYVSVSLFIFQAAERQVNQAVSTQDEAALLAALRLEALALLGVQESNCRWYLEHFTTYCQHKSKAVAGINTAIRLGNAVETTEELMNPEAQLPIVYQTAANLYQTELFSLQLQGGRSGLSHEELSVAVEMLSAVAVLNEVLDTKDPQAVIEQLTDSPLGFTNMDQDNLNRYADTLIKLRGEALAKGQEFLTWNDVQKCIDTVNIQVHEEHERIIAIAEINEALNSGDHQQTLAALLLPTAKLTGVNPATAKHYHNVLQYTKQLICQSSGDESAVLWLDQIQEAIHTANQDEEEALKLAGAVADINVIVAEGDSQNTLQSLQVPRAGLRAVLPECADAYQAELAQRQTNSASKDSGFNMTFVWVKHYIKDRYDYYYNLETGQGTWEEPEGFEHKGGQLSKDEIQSVVSCLTAEYNREQLWMANESMVIQLQARIRGYLVRKKHAQRMEYLRQQEPHVIKLQASWRGYKQKKMYKNRMNLLQKNVASVVKIQSVVKMWKAKRKYNQRLRFFKDHEKEIVKIQAFLKANKARDDYRTLTGAKDPPLSVVRKFVHLLEQSALDLQEEQEVTRLREEVVTNIRSNQQMEKDLNLMDIKIGLLVKNRITLQDVVSHNKKMKNKKNKEDLTTGDRLGIKGLSKGKRRKLEAYQHLFYLHTTNPPYLAKLIFQMPQNKSTKFMDTVVFTLYNYASNQREEYLLLKLFKTALEEEIKVEFLKPISKVDQIQDIVTGNPTVIKMVVSFNRGARGHNTLRQLLAPVVKDIIEDKSLGINTNPVDVYKAWVNQLETATGEASKLPYEVTPEQAMSHEEVRNRLEASSLALRSATDKVLNSIVSSLDNIPYGMRYIAKVLKNSLHEKFPDASEDELMKIVGNLLYYRYMNPAIVAPDGFDIIDMSAGGQLHVDQRRNLGSVAKMLQHAAANKLFEGENAHMTPMNNYISQTYEKFREFFQSACDVPEPEEKFNIDEYSDMVTLSKPIIYISIDEIINTHSLLLEHLEAISPDHNDLLHELLQDLGDVPDVETLLGEGAVDPHDPNRESALSQLAKTEISLTLTSKFELLEGDDKDLKTLMTKTKKLIVDVIRIQHGDTLPEILETPATVPQESEHTKVVERRAVQDAQTPEGLKSSPAVLEDSQLPLEQKKRKILRNLRNLEQAGLVTASNKYQDLINDISKDIRYQRRYRQRRKAELVKLQQTLTALNSKTAFYQDQMNYYDTYIKTCLDNLNRNKGESKGSKKWKPQSLKYTAARLHEKGVILEIEGLQTNQFKNVMFDISPSEEVGDFEVKAKFMGVEMEKVQLHFQDLLQLQYEGVAVMKMFDKAKVNVNLLIFLLNKKFYGK</sequence>
<dbReference type="GO" id="GO:0051015">
    <property type="term" value="F:actin filament binding"/>
    <property type="evidence" value="ECO:0007669"/>
    <property type="project" value="TreeGrafter"/>
</dbReference>
<dbReference type="SUPFAM" id="SSF48350">
    <property type="entry name" value="GTPase activation domain, GAP"/>
    <property type="match status" value="1"/>
</dbReference>
<reference evidence="8" key="1">
    <citation type="submission" date="2025-08" db="UniProtKB">
        <authorList>
            <consortium name="Ensembl"/>
        </authorList>
    </citation>
    <scope>IDENTIFICATION</scope>
</reference>
<evidence type="ECO:0000256" key="4">
    <source>
        <dbReference type="SAM" id="Coils"/>
    </source>
</evidence>
<evidence type="ECO:0000256" key="2">
    <source>
        <dbReference type="ARBA" id="ARBA00022737"/>
    </source>
</evidence>
<keyword evidence="2" id="KW-0677">Repeat</keyword>
<dbReference type="SMART" id="SM00033">
    <property type="entry name" value="CH"/>
    <property type="match status" value="1"/>
</dbReference>
<keyword evidence="1" id="KW-0597">Phosphoprotein</keyword>
<dbReference type="GO" id="GO:0005938">
    <property type="term" value="C:cell cortex"/>
    <property type="evidence" value="ECO:0007669"/>
    <property type="project" value="TreeGrafter"/>
</dbReference>
<dbReference type="Gene3D" id="1.10.418.10">
    <property type="entry name" value="Calponin-like domain"/>
    <property type="match status" value="1"/>
</dbReference>
<dbReference type="SUPFAM" id="SSF143885">
    <property type="entry name" value="RGC domain-like"/>
    <property type="match status" value="1"/>
</dbReference>
<dbReference type="Gene3D" id="1.10.506.10">
    <property type="entry name" value="GTPase Activation - p120gap, domain 1"/>
    <property type="match status" value="1"/>
</dbReference>
<dbReference type="Proteomes" id="UP000694568">
    <property type="component" value="Unplaced"/>
</dbReference>
<dbReference type="PROSITE" id="PS01159">
    <property type="entry name" value="WW_DOMAIN_1"/>
    <property type="match status" value="1"/>
</dbReference>
<dbReference type="SMART" id="SM00015">
    <property type="entry name" value="IQ"/>
    <property type="match status" value="4"/>
</dbReference>
<dbReference type="InterPro" id="IPR000048">
    <property type="entry name" value="IQ_motif_EF-hand-BS"/>
</dbReference>
<dbReference type="Pfam" id="PF00612">
    <property type="entry name" value="IQ"/>
    <property type="match status" value="3"/>
</dbReference>
<dbReference type="SMART" id="SM00323">
    <property type="entry name" value="RasGAP"/>
    <property type="match status" value="1"/>
</dbReference>
<dbReference type="InterPro" id="IPR000593">
    <property type="entry name" value="RasGAP_C"/>
</dbReference>
<dbReference type="PROSITE" id="PS50096">
    <property type="entry name" value="IQ"/>
    <property type="match status" value="4"/>
</dbReference>
<dbReference type="InterPro" id="IPR001936">
    <property type="entry name" value="RasGAP_dom"/>
</dbReference>
<dbReference type="PANTHER" id="PTHR14149:SF12">
    <property type="entry name" value="RAS GTPASE-ACTIVATING-LIKE PROTEIN IQGAP2"/>
    <property type="match status" value="1"/>
</dbReference>
<dbReference type="Gene3D" id="1.20.5.190">
    <property type="match status" value="2"/>
</dbReference>
<dbReference type="Pfam" id="PF00616">
    <property type="entry name" value="RasGAP"/>
    <property type="match status" value="1"/>
</dbReference>
<dbReference type="InterPro" id="IPR001715">
    <property type="entry name" value="CH_dom"/>
</dbReference>
<feature type="domain" description="Calponin-homology (CH)" evidence="7">
    <location>
        <begin position="38"/>
        <end position="153"/>
    </location>
</feature>
<protein>
    <submittedName>
        <fullName evidence="8">IQ motif containing GTPase activating protein 2</fullName>
    </submittedName>
</protein>
<feature type="domain" description="WW" evidence="6">
    <location>
        <begin position="642"/>
        <end position="669"/>
    </location>
</feature>
<gene>
    <name evidence="8" type="primary">iqgap2</name>
</gene>
<keyword evidence="9" id="KW-1185">Reference proteome</keyword>
<dbReference type="SUPFAM" id="SSF52540">
    <property type="entry name" value="P-loop containing nucleoside triphosphate hydrolases"/>
    <property type="match status" value="1"/>
</dbReference>
<evidence type="ECO:0000259" key="5">
    <source>
        <dbReference type="PROSITE" id="PS50018"/>
    </source>
</evidence>
<evidence type="ECO:0000256" key="3">
    <source>
        <dbReference type="ARBA" id="ARBA00022860"/>
    </source>
</evidence>
<organism evidence="8 9">
    <name type="scientific">Sander lucioperca</name>
    <name type="common">Pike-perch</name>
    <name type="synonym">Perca lucioperca</name>
    <dbReference type="NCBI Taxonomy" id="283035"/>
    <lineage>
        <taxon>Eukaryota</taxon>
        <taxon>Metazoa</taxon>
        <taxon>Chordata</taxon>
        <taxon>Craniata</taxon>
        <taxon>Vertebrata</taxon>
        <taxon>Euteleostomi</taxon>
        <taxon>Actinopterygii</taxon>
        <taxon>Neopterygii</taxon>
        <taxon>Teleostei</taxon>
        <taxon>Neoteleostei</taxon>
        <taxon>Acanthomorphata</taxon>
        <taxon>Eupercaria</taxon>
        <taxon>Perciformes</taxon>
        <taxon>Percoidei</taxon>
        <taxon>Percidae</taxon>
        <taxon>Luciopercinae</taxon>
        <taxon>Sander</taxon>
    </lineage>
</organism>
<dbReference type="PROSITE" id="PS50021">
    <property type="entry name" value="CH"/>
    <property type="match status" value="1"/>
</dbReference>
<dbReference type="FunFam" id="1.10.418.10:FF:000013">
    <property type="entry name" value="IQ motif containing GTPase activating protein 1"/>
    <property type="match status" value="1"/>
</dbReference>
<dbReference type="Ensembl" id="ENSSLUT00000046870.1">
    <property type="protein sequence ID" value="ENSSLUP00000045449.1"/>
    <property type="gene ID" value="ENSSLUG00000007830.1"/>
</dbReference>
<dbReference type="GO" id="GO:1903479">
    <property type="term" value="P:mitotic actomyosin contractile ring assembly actin filament organization"/>
    <property type="evidence" value="ECO:0007669"/>
    <property type="project" value="TreeGrafter"/>
</dbReference>
<dbReference type="Pfam" id="PF03836">
    <property type="entry name" value="RasGAP_C"/>
    <property type="match status" value="1"/>
</dbReference>
<dbReference type="InterPro" id="IPR001202">
    <property type="entry name" value="WW_dom"/>
</dbReference>
<accession>A0A8C9ZSC6</accession>
<evidence type="ECO:0000313" key="8">
    <source>
        <dbReference type="Ensembl" id="ENSSLUP00000045449.1"/>
    </source>
</evidence>
<dbReference type="FunFam" id="1.10.506.10:FF:000004">
    <property type="entry name" value="IQ motif containing GTPase activating protein 1"/>
    <property type="match status" value="1"/>
</dbReference>
<keyword evidence="3" id="KW-0112">Calmodulin-binding</keyword>
<dbReference type="InterPro" id="IPR023152">
    <property type="entry name" value="RasGAP_CS"/>
</dbReference>